<evidence type="ECO:0000256" key="1">
    <source>
        <dbReference type="SAM" id="MobiDB-lite"/>
    </source>
</evidence>
<reference evidence="3" key="1">
    <citation type="submission" date="2019-08" db="EMBL/GenBank/DDBJ databases">
        <title>The improved chromosome-level genome for the pearl oyster Pinctada fucata martensii using PacBio sequencing and Hi-C.</title>
        <authorList>
            <person name="Zheng Z."/>
        </authorList>
    </citation>
    <scope>NUCLEOTIDE SEQUENCE</scope>
    <source>
        <strain evidence="3">ZZ-2019</strain>
        <tissue evidence="3">Adductor muscle</tissue>
    </source>
</reference>
<dbReference type="Proteomes" id="UP001186944">
    <property type="component" value="Unassembled WGS sequence"/>
</dbReference>
<proteinExistence type="predicted"/>
<feature type="region of interest" description="Disordered" evidence="1">
    <location>
        <begin position="152"/>
        <end position="203"/>
    </location>
</feature>
<dbReference type="AlphaFoldDB" id="A0AA88YRK9"/>
<dbReference type="InterPro" id="IPR011029">
    <property type="entry name" value="DEATH-like_dom_sf"/>
</dbReference>
<dbReference type="SUPFAM" id="SSF47986">
    <property type="entry name" value="DEATH domain"/>
    <property type="match status" value="1"/>
</dbReference>
<dbReference type="Pfam" id="PF00531">
    <property type="entry name" value="Death"/>
    <property type="match status" value="1"/>
</dbReference>
<dbReference type="PROSITE" id="PS50017">
    <property type="entry name" value="DEATH_DOMAIN"/>
    <property type="match status" value="1"/>
</dbReference>
<evidence type="ECO:0000313" key="3">
    <source>
        <dbReference type="EMBL" id="KAK3106263.1"/>
    </source>
</evidence>
<organism evidence="3 4">
    <name type="scientific">Pinctada imbricata</name>
    <name type="common">Atlantic pearl-oyster</name>
    <name type="synonym">Pinctada martensii</name>
    <dbReference type="NCBI Taxonomy" id="66713"/>
    <lineage>
        <taxon>Eukaryota</taxon>
        <taxon>Metazoa</taxon>
        <taxon>Spiralia</taxon>
        <taxon>Lophotrochozoa</taxon>
        <taxon>Mollusca</taxon>
        <taxon>Bivalvia</taxon>
        <taxon>Autobranchia</taxon>
        <taxon>Pteriomorphia</taxon>
        <taxon>Pterioida</taxon>
        <taxon>Pterioidea</taxon>
        <taxon>Pteriidae</taxon>
        <taxon>Pinctada</taxon>
    </lineage>
</organism>
<gene>
    <name evidence="3" type="ORF">FSP39_016285</name>
</gene>
<evidence type="ECO:0000313" key="4">
    <source>
        <dbReference type="Proteomes" id="UP001186944"/>
    </source>
</evidence>
<feature type="compositionally biased region" description="Basic and acidic residues" evidence="1">
    <location>
        <begin position="184"/>
        <end position="196"/>
    </location>
</feature>
<dbReference type="Gene3D" id="1.10.533.10">
    <property type="entry name" value="Death Domain, Fas"/>
    <property type="match status" value="1"/>
</dbReference>
<name>A0AA88YRK9_PINIB</name>
<protein>
    <recommendedName>
        <fullName evidence="2">Death domain-containing protein</fullName>
    </recommendedName>
</protein>
<evidence type="ECO:0000259" key="2">
    <source>
        <dbReference type="PROSITE" id="PS50017"/>
    </source>
</evidence>
<comment type="caution">
    <text evidence="3">The sequence shown here is derived from an EMBL/GenBank/DDBJ whole genome shotgun (WGS) entry which is preliminary data.</text>
</comment>
<accession>A0AA88YRK9</accession>
<dbReference type="InterPro" id="IPR000488">
    <property type="entry name" value="Death_dom"/>
</dbReference>
<feature type="domain" description="Death" evidence="2">
    <location>
        <begin position="67"/>
        <end position="128"/>
    </location>
</feature>
<dbReference type="EMBL" id="VSWD01000003">
    <property type="protein sequence ID" value="KAK3106263.1"/>
    <property type="molecule type" value="Genomic_DNA"/>
</dbReference>
<dbReference type="GO" id="GO:0007165">
    <property type="term" value="P:signal transduction"/>
    <property type="evidence" value="ECO:0007669"/>
    <property type="project" value="InterPro"/>
</dbReference>
<sequence>MSSIRLSPESSSISRSKSTIQLPYRLKNVSLDALSHSSREGIARNLNFEFRSSNDTSQRISNFIGAAELVGFGWQEIEKFKHQDSPTEELLKEWCSRDDLEEPTIGNLWDILVQLNRTDVLENCKDIIIGSTSDGAMDQDVDESKMLSRADGNYTKSTTQKIRNRRHTKSGQNRNQSKQKQKPPPHEKKRTPDMRVRPGAQEE</sequence>
<keyword evidence="4" id="KW-1185">Reference proteome</keyword>